<accession>A0A090IXT1</accession>
<dbReference type="InterPro" id="IPR014509">
    <property type="entry name" value="YjdF-like"/>
</dbReference>
<organism evidence="2 3">
    <name type="scientific">Caldibacillus thermoamylovorans</name>
    <dbReference type="NCBI Taxonomy" id="35841"/>
    <lineage>
        <taxon>Bacteria</taxon>
        <taxon>Bacillati</taxon>
        <taxon>Bacillota</taxon>
        <taxon>Bacilli</taxon>
        <taxon>Bacillales</taxon>
        <taxon>Bacillaceae</taxon>
        <taxon>Caldibacillus</taxon>
    </lineage>
</organism>
<dbReference type="EMBL" id="CCRF01000090">
    <property type="protein sequence ID" value="CEE02866.1"/>
    <property type="molecule type" value="Genomic_DNA"/>
</dbReference>
<evidence type="ECO:0000256" key="1">
    <source>
        <dbReference type="SAM" id="Phobius"/>
    </source>
</evidence>
<sequence>MRKKVSIFLCVLYVVFMAFVAVQLFLKDNDSDALIALGGVACGLIPLLIILLTKFELSLPIIIFYLVFLFGSQFLGSLQGFYRNGWWDSFMHLISGILIAIFGFDLYKRLLRKDHISHLSPWFVSLFILSFAVFGGVLWEIYEFTMDNLFEMGLQGGGNLDTMTDLITDSLGGLIIAIWSFFKTKMLIK</sequence>
<feature type="transmembrane region" description="Helical" evidence="1">
    <location>
        <begin position="7"/>
        <end position="26"/>
    </location>
</feature>
<dbReference type="GeneID" id="92962474"/>
<keyword evidence="1" id="KW-1133">Transmembrane helix</keyword>
<feature type="transmembrane region" description="Helical" evidence="1">
    <location>
        <begin position="90"/>
        <end position="107"/>
    </location>
</feature>
<dbReference type="Pfam" id="PF09997">
    <property type="entry name" value="DUF2238"/>
    <property type="match status" value="1"/>
</dbReference>
<evidence type="ECO:0000313" key="2">
    <source>
        <dbReference type="EMBL" id="CEE02866.1"/>
    </source>
</evidence>
<protein>
    <recommendedName>
        <fullName evidence="4">Membrane-spanning protein</fullName>
    </recommendedName>
</protein>
<name>A0A090IXT1_9BACI</name>
<dbReference type="AlphaFoldDB" id="A0A090IXT1"/>
<feature type="transmembrane region" description="Helical" evidence="1">
    <location>
        <begin position="162"/>
        <end position="182"/>
    </location>
</feature>
<gene>
    <name evidence="2" type="ORF">BT1A1_3080</name>
</gene>
<dbReference type="Proteomes" id="UP000040576">
    <property type="component" value="Unassembled WGS sequence"/>
</dbReference>
<feature type="transmembrane region" description="Helical" evidence="1">
    <location>
        <begin position="119"/>
        <end position="142"/>
    </location>
</feature>
<feature type="transmembrane region" description="Helical" evidence="1">
    <location>
        <begin position="59"/>
        <end position="78"/>
    </location>
</feature>
<feature type="transmembrane region" description="Helical" evidence="1">
    <location>
        <begin position="32"/>
        <end position="52"/>
    </location>
</feature>
<reference evidence="2 3" key="1">
    <citation type="submission" date="2014-07" db="EMBL/GenBank/DDBJ databases">
        <authorList>
            <person name="Wibberg Daniel"/>
        </authorList>
    </citation>
    <scope>NUCLEOTIDE SEQUENCE [LARGE SCALE GENOMIC DNA]</scope>
</reference>
<keyword evidence="1" id="KW-0812">Transmembrane</keyword>
<proteinExistence type="predicted"/>
<keyword evidence="3" id="KW-1185">Reference proteome</keyword>
<dbReference type="RefSeq" id="WP_034772784.1">
    <property type="nucleotide sequence ID" value="NZ_CCRF01000090.1"/>
</dbReference>
<keyword evidence="1" id="KW-0472">Membrane</keyword>
<evidence type="ECO:0008006" key="4">
    <source>
        <dbReference type="Google" id="ProtNLM"/>
    </source>
</evidence>
<evidence type="ECO:0000313" key="3">
    <source>
        <dbReference type="Proteomes" id="UP000040576"/>
    </source>
</evidence>